<dbReference type="OrthoDB" id="3210866at2759"/>
<dbReference type="HOGENOM" id="CLU_095027_0_0_1"/>
<gene>
    <name evidence="1" type="ORF">M378DRAFT_47054</name>
</gene>
<evidence type="ECO:0000313" key="1">
    <source>
        <dbReference type="EMBL" id="KIL53880.1"/>
    </source>
</evidence>
<evidence type="ECO:0000313" key="2">
    <source>
        <dbReference type="Proteomes" id="UP000054549"/>
    </source>
</evidence>
<accession>A0A0C2RUG9</accession>
<protein>
    <submittedName>
        <fullName evidence="1">Uncharacterized protein</fullName>
    </submittedName>
</protein>
<dbReference type="InParanoid" id="A0A0C2RUG9"/>
<feature type="non-terminal residue" evidence="1">
    <location>
        <position position="1"/>
    </location>
</feature>
<feature type="non-terminal residue" evidence="1">
    <location>
        <position position="141"/>
    </location>
</feature>
<keyword evidence="2" id="KW-1185">Reference proteome</keyword>
<name>A0A0C2RUG9_AMAMK</name>
<dbReference type="AlphaFoldDB" id="A0A0C2RUG9"/>
<sequence length="141" mass="16608">DIDHLSTIWDDMWPSWAGNSPLVIKNEPIPLKHFRTVYIHTQRWKMLKQQWSKWNFLMAEYQSLGPSNFWAKWSKNGIPEKPSQILDSLKAERRARDQRDATAAKEEYVTDFGGTFAYRKGGKTFTMKTERVIAGKFRKLK</sequence>
<proteinExistence type="predicted"/>
<organism evidence="1 2">
    <name type="scientific">Amanita muscaria (strain Koide BX008)</name>
    <dbReference type="NCBI Taxonomy" id="946122"/>
    <lineage>
        <taxon>Eukaryota</taxon>
        <taxon>Fungi</taxon>
        <taxon>Dikarya</taxon>
        <taxon>Basidiomycota</taxon>
        <taxon>Agaricomycotina</taxon>
        <taxon>Agaricomycetes</taxon>
        <taxon>Agaricomycetidae</taxon>
        <taxon>Agaricales</taxon>
        <taxon>Pluteineae</taxon>
        <taxon>Amanitaceae</taxon>
        <taxon>Amanita</taxon>
    </lineage>
</organism>
<reference evidence="1 2" key="1">
    <citation type="submission" date="2014-04" db="EMBL/GenBank/DDBJ databases">
        <title>Evolutionary Origins and Diversification of the Mycorrhizal Mutualists.</title>
        <authorList>
            <consortium name="DOE Joint Genome Institute"/>
            <consortium name="Mycorrhizal Genomics Consortium"/>
            <person name="Kohler A."/>
            <person name="Kuo A."/>
            <person name="Nagy L.G."/>
            <person name="Floudas D."/>
            <person name="Copeland A."/>
            <person name="Barry K.W."/>
            <person name="Cichocki N."/>
            <person name="Veneault-Fourrey C."/>
            <person name="LaButti K."/>
            <person name="Lindquist E.A."/>
            <person name="Lipzen A."/>
            <person name="Lundell T."/>
            <person name="Morin E."/>
            <person name="Murat C."/>
            <person name="Riley R."/>
            <person name="Ohm R."/>
            <person name="Sun H."/>
            <person name="Tunlid A."/>
            <person name="Henrissat B."/>
            <person name="Grigoriev I.V."/>
            <person name="Hibbett D.S."/>
            <person name="Martin F."/>
        </authorList>
    </citation>
    <scope>NUCLEOTIDE SEQUENCE [LARGE SCALE GENOMIC DNA]</scope>
    <source>
        <strain evidence="1 2">Koide BX008</strain>
    </source>
</reference>
<dbReference type="EMBL" id="KN819174">
    <property type="protein sequence ID" value="KIL53880.1"/>
    <property type="molecule type" value="Genomic_DNA"/>
</dbReference>
<dbReference type="Proteomes" id="UP000054549">
    <property type="component" value="Unassembled WGS sequence"/>
</dbReference>